<accession>A0ABV6Y8J8</accession>
<protein>
    <submittedName>
        <fullName evidence="3">CPBP family intramembrane glutamic endopeptidase</fullName>
        <ecNumber evidence="3">3.4.-.-</ecNumber>
    </submittedName>
</protein>
<sequence>MRPLGLLATLSIYGVFGLMLLAGTAWGMPALQARGIRPDISWFIVAGAVFAAFGLATLMLLARERPEIRHDWRQRLRIKPMSREDWKAAFIGIGFVLFGSGAIFLVLKALIPDLSPHPPFLEMRPLQPSEYWVLLAWLPMFVLNIGCEEAFGRGYLLPRNELAAGRLGWLVNACGWLLFHIAFGWPLMIITAPIIFAVCWTVQRRRNTTIGFVIHGLANGPSFVAISLGLLEA</sequence>
<keyword evidence="1" id="KW-0472">Membrane</keyword>
<keyword evidence="4" id="KW-1185">Reference proteome</keyword>
<feature type="transmembrane region" description="Helical" evidence="1">
    <location>
        <begin position="88"/>
        <end position="111"/>
    </location>
</feature>
<reference evidence="3 4" key="1">
    <citation type="submission" date="2024-09" db="EMBL/GenBank/DDBJ databases">
        <title>Nodulacao em especies de Leguminosae Basais da Amazonia e Caracterizacao dos Rizobios e Bacterias Associadas aos Nodulos.</title>
        <authorList>
            <person name="Jambeiro I.C.A."/>
            <person name="Lopes I.S."/>
            <person name="Aguiar E.R.G.R."/>
            <person name="Santos A.F.J."/>
            <person name="Dos Santos J.M.F."/>
            <person name="Gross E."/>
        </authorList>
    </citation>
    <scope>NUCLEOTIDE SEQUENCE [LARGE SCALE GENOMIC DNA]</scope>
    <source>
        <strain evidence="3 4">BRUESC1165</strain>
    </source>
</reference>
<dbReference type="EC" id="3.4.-.-" evidence="3"/>
<feature type="transmembrane region" description="Helical" evidence="1">
    <location>
        <begin position="40"/>
        <end position="62"/>
    </location>
</feature>
<comment type="caution">
    <text evidence="3">The sequence shown here is derived from an EMBL/GenBank/DDBJ whole genome shotgun (WGS) entry which is preliminary data.</text>
</comment>
<feature type="transmembrane region" description="Helical" evidence="1">
    <location>
        <begin position="185"/>
        <end position="202"/>
    </location>
</feature>
<dbReference type="InterPro" id="IPR003675">
    <property type="entry name" value="Rce1/LyrA-like_dom"/>
</dbReference>
<feature type="transmembrane region" description="Helical" evidence="1">
    <location>
        <begin position="209"/>
        <end position="231"/>
    </location>
</feature>
<evidence type="ECO:0000313" key="4">
    <source>
        <dbReference type="Proteomes" id="UP001593940"/>
    </source>
</evidence>
<feature type="domain" description="CAAX prenyl protease 2/Lysostaphin resistance protein A-like" evidence="2">
    <location>
        <begin position="132"/>
        <end position="219"/>
    </location>
</feature>
<evidence type="ECO:0000259" key="2">
    <source>
        <dbReference type="Pfam" id="PF02517"/>
    </source>
</evidence>
<evidence type="ECO:0000313" key="3">
    <source>
        <dbReference type="EMBL" id="MFC1457604.1"/>
    </source>
</evidence>
<keyword evidence="3" id="KW-0378">Hydrolase</keyword>
<gene>
    <name evidence="3" type="ORF">ACETIH_12915</name>
</gene>
<evidence type="ECO:0000256" key="1">
    <source>
        <dbReference type="SAM" id="Phobius"/>
    </source>
</evidence>
<dbReference type="EMBL" id="JBHOMY010000031">
    <property type="protein sequence ID" value="MFC1457604.1"/>
    <property type="molecule type" value="Genomic_DNA"/>
</dbReference>
<dbReference type="Proteomes" id="UP001593940">
    <property type="component" value="Unassembled WGS sequence"/>
</dbReference>
<keyword evidence="1" id="KW-1133">Transmembrane helix</keyword>
<proteinExistence type="predicted"/>
<feature type="transmembrane region" description="Helical" evidence="1">
    <location>
        <begin position="7"/>
        <end position="28"/>
    </location>
</feature>
<organism evidence="3 4">
    <name type="scientific">Microvirga arabica</name>
    <dbReference type="NCBI Taxonomy" id="1128671"/>
    <lineage>
        <taxon>Bacteria</taxon>
        <taxon>Pseudomonadati</taxon>
        <taxon>Pseudomonadota</taxon>
        <taxon>Alphaproteobacteria</taxon>
        <taxon>Hyphomicrobiales</taxon>
        <taxon>Methylobacteriaceae</taxon>
        <taxon>Microvirga</taxon>
    </lineage>
</organism>
<dbReference type="RefSeq" id="WP_377029904.1">
    <property type="nucleotide sequence ID" value="NZ_JBHOMY010000031.1"/>
</dbReference>
<dbReference type="GO" id="GO:0016787">
    <property type="term" value="F:hydrolase activity"/>
    <property type="evidence" value="ECO:0007669"/>
    <property type="project" value="UniProtKB-KW"/>
</dbReference>
<dbReference type="Pfam" id="PF02517">
    <property type="entry name" value="Rce1-like"/>
    <property type="match status" value="1"/>
</dbReference>
<name>A0ABV6Y8J8_9HYPH</name>
<keyword evidence="1" id="KW-0812">Transmembrane</keyword>